<dbReference type="GO" id="GO:0005886">
    <property type="term" value="C:plasma membrane"/>
    <property type="evidence" value="ECO:0007669"/>
    <property type="project" value="TreeGrafter"/>
</dbReference>
<dbReference type="RefSeq" id="WP_179585004.1">
    <property type="nucleotide sequence ID" value="NZ_JACBYR010000001.1"/>
</dbReference>
<sequence length="456" mass="49220">MSPRSLRFRLVGAATLLIVLALALGGIGLTAIFDEQAERRAATELDLHVKTLAAQVRLDAAGALQVDIPPQEPRFEQPYGGLYWQIDAPGGKRLRSRSLWDFVLLDPPGSATARDLDMHEIPGPETAQLLAIQRTIVVPQGASEQRLQITVAVDEALLSAERWSFLGLLLPSLLALATLLVLAMAFFIHLALRPFRALRADLGDIHAGRRRTLSRDVPEEVQPVVDDLNRLIGFQDAAVERARTQSADLAHGLKTPLAVLGAMARTARDAGEASLASGIDEQIDAMRRHVDRALARARAGMAAALGQQAADVSVVCRKTLRMLKTLPDAGALTWASNVPEGLRFAGDEGDLTELLANLLDNARKWAASQVRLTARAADGQVIVVIEDDGPGMSEAETAHIDRGQRWDESTPGTGFGLAITRDLVDAYHGRLKLDRSGLGGLRVTLELPSPRMPVKK</sequence>
<dbReference type="EMBL" id="JACBYR010000001">
    <property type="protein sequence ID" value="NYE82288.1"/>
    <property type="molecule type" value="Genomic_DNA"/>
</dbReference>
<dbReference type="PRINTS" id="PR00344">
    <property type="entry name" value="BCTRLSENSOR"/>
</dbReference>
<gene>
    <name evidence="12" type="ORF">FHW18_001559</name>
</gene>
<dbReference type="GO" id="GO:0000155">
    <property type="term" value="F:phosphorelay sensor kinase activity"/>
    <property type="evidence" value="ECO:0007669"/>
    <property type="project" value="InterPro"/>
</dbReference>
<comment type="catalytic activity">
    <reaction evidence="1">
        <text>ATP + protein L-histidine = ADP + protein N-phospho-L-histidine.</text>
        <dbReference type="EC" id="2.7.13.3"/>
    </reaction>
</comment>
<accession>A0A7Y9LMN3</accession>
<reference evidence="12 13" key="1">
    <citation type="submission" date="2020-07" db="EMBL/GenBank/DDBJ databases">
        <title>Genomic Encyclopedia of Type Strains, Phase IV (KMG-V): Genome sequencing to study the core and pangenomes of soil and plant-associated prokaryotes.</title>
        <authorList>
            <person name="Whitman W."/>
        </authorList>
    </citation>
    <scope>NUCLEOTIDE SEQUENCE [LARGE SCALE GENOMIC DNA]</scope>
    <source>
        <strain evidence="12 13">SAS40</strain>
    </source>
</reference>
<keyword evidence="13" id="KW-1185">Reference proteome</keyword>
<keyword evidence="4" id="KW-0597">Phosphoprotein</keyword>
<organism evidence="12 13">
    <name type="scientific">Pigmentiphaga litoralis</name>
    <dbReference type="NCBI Taxonomy" id="516702"/>
    <lineage>
        <taxon>Bacteria</taxon>
        <taxon>Pseudomonadati</taxon>
        <taxon>Pseudomonadota</taxon>
        <taxon>Betaproteobacteria</taxon>
        <taxon>Burkholderiales</taxon>
        <taxon>Alcaligenaceae</taxon>
        <taxon>Pigmentiphaga</taxon>
    </lineage>
</organism>
<comment type="subcellular location">
    <subcellularLocation>
        <location evidence="2">Membrane</location>
    </subcellularLocation>
</comment>
<evidence type="ECO:0000256" key="6">
    <source>
        <dbReference type="ARBA" id="ARBA00022692"/>
    </source>
</evidence>
<dbReference type="PROSITE" id="PS50109">
    <property type="entry name" value="HIS_KIN"/>
    <property type="match status" value="1"/>
</dbReference>
<dbReference type="Gene3D" id="1.10.287.130">
    <property type="match status" value="1"/>
</dbReference>
<dbReference type="EC" id="2.7.13.3" evidence="3"/>
<evidence type="ECO:0000313" key="12">
    <source>
        <dbReference type="EMBL" id="NYE82288.1"/>
    </source>
</evidence>
<evidence type="ECO:0000256" key="9">
    <source>
        <dbReference type="ARBA" id="ARBA00023136"/>
    </source>
</evidence>
<evidence type="ECO:0000256" key="7">
    <source>
        <dbReference type="ARBA" id="ARBA00022777"/>
    </source>
</evidence>
<keyword evidence="8 10" id="KW-1133">Transmembrane helix</keyword>
<dbReference type="InterPro" id="IPR050428">
    <property type="entry name" value="TCS_sensor_his_kinase"/>
</dbReference>
<dbReference type="Proteomes" id="UP000542125">
    <property type="component" value="Unassembled WGS sequence"/>
</dbReference>
<feature type="domain" description="Histidine kinase" evidence="11">
    <location>
        <begin position="248"/>
        <end position="451"/>
    </location>
</feature>
<evidence type="ECO:0000256" key="3">
    <source>
        <dbReference type="ARBA" id="ARBA00012438"/>
    </source>
</evidence>
<keyword evidence="5" id="KW-0808">Transferase</keyword>
<evidence type="ECO:0000256" key="5">
    <source>
        <dbReference type="ARBA" id="ARBA00022679"/>
    </source>
</evidence>
<evidence type="ECO:0000256" key="10">
    <source>
        <dbReference type="SAM" id="Phobius"/>
    </source>
</evidence>
<dbReference type="InterPro" id="IPR036890">
    <property type="entry name" value="HATPase_C_sf"/>
</dbReference>
<dbReference type="InterPro" id="IPR004358">
    <property type="entry name" value="Sig_transdc_His_kin-like_C"/>
</dbReference>
<dbReference type="Pfam" id="PF02518">
    <property type="entry name" value="HATPase_c"/>
    <property type="match status" value="1"/>
</dbReference>
<dbReference type="SMART" id="SM00387">
    <property type="entry name" value="HATPase_c"/>
    <property type="match status" value="1"/>
</dbReference>
<keyword evidence="7 12" id="KW-0418">Kinase</keyword>
<evidence type="ECO:0000256" key="2">
    <source>
        <dbReference type="ARBA" id="ARBA00004370"/>
    </source>
</evidence>
<dbReference type="SUPFAM" id="SSF55874">
    <property type="entry name" value="ATPase domain of HSP90 chaperone/DNA topoisomerase II/histidine kinase"/>
    <property type="match status" value="1"/>
</dbReference>
<dbReference type="InterPro" id="IPR036097">
    <property type="entry name" value="HisK_dim/P_sf"/>
</dbReference>
<evidence type="ECO:0000313" key="13">
    <source>
        <dbReference type="Proteomes" id="UP000542125"/>
    </source>
</evidence>
<protein>
    <recommendedName>
        <fullName evidence="3">histidine kinase</fullName>
        <ecNumber evidence="3">2.7.13.3</ecNumber>
    </recommendedName>
</protein>
<evidence type="ECO:0000256" key="4">
    <source>
        <dbReference type="ARBA" id="ARBA00022553"/>
    </source>
</evidence>
<evidence type="ECO:0000256" key="1">
    <source>
        <dbReference type="ARBA" id="ARBA00000085"/>
    </source>
</evidence>
<keyword evidence="9 10" id="KW-0472">Membrane</keyword>
<keyword evidence="6 10" id="KW-0812">Transmembrane</keyword>
<dbReference type="Gene3D" id="3.30.565.10">
    <property type="entry name" value="Histidine kinase-like ATPase, C-terminal domain"/>
    <property type="match status" value="1"/>
</dbReference>
<dbReference type="InterPro" id="IPR003594">
    <property type="entry name" value="HATPase_dom"/>
</dbReference>
<evidence type="ECO:0000256" key="8">
    <source>
        <dbReference type="ARBA" id="ARBA00022989"/>
    </source>
</evidence>
<dbReference type="PANTHER" id="PTHR45436:SF5">
    <property type="entry name" value="SENSOR HISTIDINE KINASE TRCS"/>
    <property type="match status" value="1"/>
</dbReference>
<feature type="transmembrane region" description="Helical" evidence="10">
    <location>
        <begin position="163"/>
        <end position="192"/>
    </location>
</feature>
<comment type="caution">
    <text evidence="12">The sequence shown here is derived from an EMBL/GenBank/DDBJ whole genome shotgun (WGS) entry which is preliminary data.</text>
</comment>
<proteinExistence type="predicted"/>
<dbReference type="SUPFAM" id="SSF47384">
    <property type="entry name" value="Homodimeric domain of signal transducing histidine kinase"/>
    <property type="match status" value="1"/>
</dbReference>
<dbReference type="PANTHER" id="PTHR45436">
    <property type="entry name" value="SENSOR HISTIDINE KINASE YKOH"/>
    <property type="match status" value="1"/>
</dbReference>
<dbReference type="InterPro" id="IPR005467">
    <property type="entry name" value="His_kinase_dom"/>
</dbReference>
<dbReference type="InterPro" id="IPR003661">
    <property type="entry name" value="HisK_dim/P_dom"/>
</dbReference>
<evidence type="ECO:0000259" key="11">
    <source>
        <dbReference type="PROSITE" id="PS50109"/>
    </source>
</evidence>
<name>A0A7Y9LMN3_9BURK</name>
<dbReference type="AlphaFoldDB" id="A0A7Y9LMN3"/>
<dbReference type="SMART" id="SM00388">
    <property type="entry name" value="HisKA"/>
    <property type="match status" value="1"/>
</dbReference>